<keyword evidence="4" id="KW-1185">Reference proteome</keyword>
<evidence type="ECO:0000256" key="1">
    <source>
        <dbReference type="SAM" id="MobiDB-lite"/>
    </source>
</evidence>
<protein>
    <submittedName>
        <fullName evidence="3">Uncharacterized protein</fullName>
    </submittedName>
</protein>
<feature type="region of interest" description="Disordered" evidence="1">
    <location>
        <begin position="1"/>
        <end position="162"/>
    </location>
</feature>
<proteinExistence type="predicted"/>
<keyword evidence="2" id="KW-0472">Membrane</keyword>
<name>A0A2W5WXS0_9MICO</name>
<sequence>QRLTGHGRPRADALPPPPPAERVGTGTPVAGQPLVPENPFPTPSPGPSPAADPSPFPRRPSGAPGETPPRSRRARRAAARAGAEAPAAGDALEPGLESEPGPEGALEERDPGRGGEGRARATRTDRAGLRDDDEPGAVAEPDDEVRSPAAVPSRSRARSRTRQARRFGVPRLLDRRTVLVAATVVALLAGVGTGAVVSLLGPDDPAVVAATPEHCAAAQTAWTQSAAQQVRMDAADPATLRSGFLGARDALAAATPPPAVADDWGTVQRYVGTVATAVEGVDAADPAAVEAAVAEALGGLDTAAMTAAAGHVTAYLKAGCTE</sequence>
<gene>
    <name evidence="3" type="ORF">DNL40_10705</name>
</gene>
<feature type="compositionally biased region" description="Basic and acidic residues" evidence="1">
    <location>
        <begin position="106"/>
        <end position="130"/>
    </location>
</feature>
<comment type="caution">
    <text evidence="3">The sequence shown here is derived from an EMBL/GenBank/DDBJ whole genome shotgun (WGS) entry which is preliminary data.</text>
</comment>
<feature type="transmembrane region" description="Helical" evidence="2">
    <location>
        <begin position="178"/>
        <end position="201"/>
    </location>
</feature>
<keyword evidence="2" id="KW-1133">Transmembrane helix</keyword>
<reference evidence="3 4" key="1">
    <citation type="submission" date="2018-06" db="EMBL/GenBank/DDBJ databases">
        <title>Whole genome sequencing of a novel hydrocarbon degrading bacterial strain, PW21 isolated from oil contaminated produced water sample.</title>
        <authorList>
            <person name="Nagkirti P."/>
            <person name="Shaikh A."/>
            <person name="Gowdaman V."/>
            <person name="Engineer A.E."/>
            <person name="Dagar S."/>
            <person name="Dhakephalkar P.K."/>
        </authorList>
    </citation>
    <scope>NUCLEOTIDE SEQUENCE [LARGE SCALE GENOMIC DNA]</scope>
    <source>
        <strain evidence="3 4">PW21</strain>
    </source>
</reference>
<accession>A0A2W5WXS0</accession>
<dbReference type="Proteomes" id="UP000248783">
    <property type="component" value="Unassembled WGS sequence"/>
</dbReference>
<keyword evidence="2" id="KW-0812">Transmembrane</keyword>
<feature type="compositionally biased region" description="Low complexity" evidence="1">
    <location>
        <begin position="79"/>
        <end position="104"/>
    </location>
</feature>
<evidence type="ECO:0000313" key="4">
    <source>
        <dbReference type="Proteomes" id="UP000248783"/>
    </source>
</evidence>
<organism evidence="3 4">
    <name type="scientific">Xylanimonas oleitrophica</name>
    <dbReference type="NCBI Taxonomy" id="2607479"/>
    <lineage>
        <taxon>Bacteria</taxon>
        <taxon>Bacillati</taxon>
        <taxon>Actinomycetota</taxon>
        <taxon>Actinomycetes</taxon>
        <taxon>Micrococcales</taxon>
        <taxon>Promicromonosporaceae</taxon>
        <taxon>Xylanimonas</taxon>
    </lineage>
</organism>
<dbReference type="EMBL" id="QKWH01000008">
    <property type="protein sequence ID" value="PZR52585.1"/>
    <property type="molecule type" value="Genomic_DNA"/>
</dbReference>
<feature type="compositionally biased region" description="Acidic residues" evidence="1">
    <location>
        <begin position="131"/>
        <end position="143"/>
    </location>
</feature>
<dbReference type="AlphaFoldDB" id="A0A2W5WXS0"/>
<feature type="non-terminal residue" evidence="3">
    <location>
        <position position="1"/>
    </location>
</feature>
<feature type="compositionally biased region" description="Pro residues" evidence="1">
    <location>
        <begin position="36"/>
        <end position="58"/>
    </location>
</feature>
<evidence type="ECO:0000313" key="3">
    <source>
        <dbReference type="EMBL" id="PZR52585.1"/>
    </source>
</evidence>
<evidence type="ECO:0000256" key="2">
    <source>
        <dbReference type="SAM" id="Phobius"/>
    </source>
</evidence>